<keyword evidence="6" id="KW-1185">Reference proteome</keyword>
<dbReference type="InterPro" id="IPR036409">
    <property type="entry name" value="Aldolase_II/adducin_N_sf"/>
</dbReference>
<keyword evidence="2" id="KW-0560">Oxidoreductase</keyword>
<reference evidence="6" key="1">
    <citation type="journal article" date="2019" name="Int. J. Syst. Evol. Microbiol.">
        <title>The Global Catalogue of Microorganisms (GCM) 10K type strain sequencing project: providing services to taxonomists for standard genome sequencing and annotation.</title>
        <authorList>
            <consortium name="The Broad Institute Genomics Platform"/>
            <consortium name="The Broad Institute Genome Sequencing Center for Infectious Disease"/>
            <person name="Wu L."/>
            <person name="Ma J."/>
        </authorList>
    </citation>
    <scope>NUCLEOTIDE SEQUENCE [LARGE SCALE GENOMIC DNA]</scope>
    <source>
        <strain evidence="6">JCM 17839</strain>
    </source>
</reference>
<dbReference type="EMBL" id="BAABGP010000018">
    <property type="protein sequence ID" value="GAA4487708.1"/>
    <property type="molecule type" value="Genomic_DNA"/>
</dbReference>
<name>A0ABP8PJE6_9MICO</name>
<dbReference type="Pfam" id="PF00596">
    <property type="entry name" value="Aldolase_II"/>
    <property type="match status" value="1"/>
</dbReference>
<dbReference type="SUPFAM" id="SSF53639">
    <property type="entry name" value="AraD/HMP-PK domain-like"/>
    <property type="match status" value="1"/>
</dbReference>
<dbReference type="Pfam" id="PF13561">
    <property type="entry name" value="adh_short_C2"/>
    <property type="match status" value="1"/>
</dbReference>
<dbReference type="SMART" id="SM01007">
    <property type="entry name" value="Aldolase_II"/>
    <property type="match status" value="1"/>
</dbReference>
<comment type="similarity">
    <text evidence="1">Belongs to the short-chain dehydrogenases/reductases (SDR) family.</text>
</comment>
<dbReference type="InterPro" id="IPR001303">
    <property type="entry name" value="Aldolase_II/adducin_N"/>
</dbReference>
<dbReference type="PRINTS" id="PR00080">
    <property type="entry name" value="SDRFAMILY"/>
</dbReference>
<protein>
    <submittedName>
        <fullName evidence="5">Bifunctional rhamnulose-1-phosphate aldolase/short-chain dehydrogenase</fullName>
    </submittedName>
</protein>
<sequence length="684" mass="71252">MTNPTAAALLARSNRLGADPRNTNYAGGNTSAKGTDTDPVTGDPVELLWVKGSGGDLGTLTERGLAVLRLDRLRALQNVYPGAEREDEMVAAFDYCLHGKGGAAPSIDTAMHALVDAAHVDHLHPDSGIAIATAADGEELTAQIFGGRVAWVPWRRPGFQLGLDIAAIKAANPDAIGCILGGHGITAWGDSSEEAEVNSRWIIKTAAAHIAAHGKAEPFGAVRAGFAALPETERRERAAALAATIRGIASADRPMVGHFSDAEVVLDFLAAEKAPTLAALGTSCPDHFLRTKVKPLILDLPATATAEEQIARLHELHATYRADYQAYYDAHATAGSATEPASPAIRGADPLIVLVPGVGMFSYGANKQTARVAGEFYVNAINVMRGAEALSTYAPISDAEKFRIEYWALEEAKLQRMPKPASHQGRIAFVTGAASGIGKAIATRLAAEGACVVVADLDLAKAQAAAAELGGSDVAIGVAANVADASAVQAALDATVLAFGGVDLVVNNAGLSLSKPLLDTTESDWDLQHDVMAKGSFLVSKAAAKILIEQKLGGDIIYISSKNSVFAGPNNIAYSATKADQAHQVRLLAVELGEHGVRVNGINPDGVVRGSGIFASGWGANRAATYGVAEEDLGQFYANRTILKREVVPENVADAVYVLTGPELSRTTGLHIPVDSGVAAAFLR</sequence>
<organism evidence="5 6">
    <name type="scientific">Microbacterium panaciterrae</name>
    <dbReference type="NCBI Taxonomy" id="985759"/>
    <lineage>
        <taxon>Bacteria</taxon>
        <taxon>Bacillati</taxon>
        <taxon>Actinomycetota</taxon>
        <taxon>Actinomycetes</taxon>
        <taxon>Micrococcales</taxon>
        <taxon>Microbacteriaceae</taxon>
        <taxon>Microbacterium</taxon>
    </lineage>
</organism>
<dbReference type="NCBIfam" id="NF006188">
    <property type="entry name" value="PRK08324.1-1"/>
    <property type="match status" value="1"/>
</dbReference>
<evidence type="ECO:0000313" key="5">
    <source>
        <dbReference type="EMBL" id="GAA4487708.1"/>
    </source>
</evidence>
<dbReference type="PANTHER" id="PTHR43669:SF8">
    <property type="entry name" value="SHORT-CHAIN TYPE DEHYDROGENASE_REDUCTASE-RELATED"/>
    <property type="match status" value="1"/>
</dbReference>
<dbReference type="InterPro" id="IPR013454">
    <property type="entry name" value="Bifunc_RhaD/ADH"/>
</dbReference>
<dbReference type="NCBIfam" id="NF006189">
    <property type="entry name" value="PRK08324.1-3"/>
    <property type="match status" value="1"/>
</dbReference>
<evidence type="ECO:0000259" key="4">
    <source>
        <dbReference type="SMART" id="SM01007"/>
    </source>
</evidence>
<dbReference type="PRINTS" id="PR00081">
    <property type="entry name" value="GDHRDH"/>
</dbReference>
<comment type="caution">
    <text evidence="5">The sequence shown here is derived from an EMBL/GenBank/DDBJ whole genome shotgun (WGS) entry which is preliminary data.</text>
</comment>
<evidence type="ECO:0000313" key="6">
    <source>
        <dbReference type="Proteomes" id="UP001500731"/>
    </source>
</evidence>
<feature type="region of interest" description="Disordered" evidence="3">
    <location>
        <begin position="13"/>
        <end position="40"/>
    </location>
</feature>
<dbReference type="Gene3D" id="3.40.225.10">
    <property type="entry name" value="Class II aldolase/adducin N-terminal domain"/>
    <property type="match status" value="1"/>
</dbReference>
<feature type="domain" description="Class II aldolase/adducin N-terminal" evidence="4">
    <location>
        <begin position="8"/>
        <end position="210"/>
    </location>
</feature>
<evidence type="ECO:0000256" key="1">
    <source>
        <dbReference type="ARBA" id="ARBA00006484"/>
    </source>
</evidence>
<feature type="compositionally biased region" description="Polar residues" evidence="3">
    <location>
        <begin position="21"/>
        <end position="34"/>
    </location>
</feature>
<accession>A0ABP8PJE6</accession>
<dbReference type="PANTHER" id="PTHR43669">
    <property type="entry name" value="5-KETO-D-GLUCONATE 5-REDUCTASE"/>
    <property type="match status" value="1"/>
</dbReference>
<dbReference type="RefSeq" id="WP_345187604.1">
    <property type="nucleotide sequence ID" value="NZ_BAABGP010000018.1"/>
</dbReference>
<evidence type="ECO:0000256" key="3">
    <source>
        <dbReference type="SAM" id="MobiDB-lite"/>
    </source>
</evidence>
<proteinExistence type="inferred from homology"/>
<dbReference type="SUPFAM" id="SSF51735">
    <property type="entry name" value="NAD(P)-binding Rossmann-fold domains"/>
    <property type="match status" value="1"/>
</dbReference>
<dbReference type="NCBIfam" id="TIGR02632">
    <property type="entry name" value="RhaD_aldol-ADH"/>
    <property type="match status" value="1"/>
</dbReference>
<dbReference type="InterPro" id="IPR002347">
    <property type="entry name" value="SDR_fam"/>
</dbReference>
<dbReference type="Gene3D" id="3.40.50.720">
    <property type="entry name" value="NAD(P)-binding Rossmann-like Domain"/>
    <property type="match status" value="1"/>
</dbReference>
<dbReference type="InterPro" id="IPR036291">
    <property type="entry name" value="NAD(P)-bd_dom_sf"/>
</dbReference>
<evidence type="ECO:0000256" key="2">
    <source>
        <dbReference type="ARBA" id="ARBA00023002"/>
    </source>
</evidence>
<dbReference type="Proteomes" id="UP001500731">
    <property type="component" value="Unassembled WGS sequence"/>
</dbReference>
<gene>
    <name evidence="5" type="ORF">GCM10023171_25870</name>
</gene>